<name>A0A839ND64_9MICO</name>
<proteinExistence type="predicted"/>
<comment type="caution">
    <text evidence="2">The sequence shown here is derived from an EMBL/GenBank/DDBJ whole genome shotgun (WGS) entry which is preliminary data.</text>
</comment>
<evidence type="ECO:0000313" key="2">
    <source>
        <dbReference type="EMBL" id="MBB2892482.1"/>
    </source>
</evidence>
<dbReference type="EMBL" id="JACHVQ010000001">
    <property type="protein sequence ID" value="MBB2892482.1"/>
    <property type="molecule type" value="Genomic_DNA"/>
</dbReference>
<dbReference type="InterPro" id="IPR002925">
    <property type="entry name" value="Dienelactn_hydro"/>
</dbReference>
<dbReference type="Proteomes" id="UP000559182">
    <property type="component" value="Unassembled WGS sequence"/>
</dbReference>
<dbReference type="GO" id="GO:0008806">
    <property type="term" value="F:carboxymethylenebutenolidase activity"/>
    <property type="evidence" value="ECO:0007669"/>
    <property type="project" value="UniProtKB-EC"/>
</dbReference>
<reference evidence="2 3" key="1">
    <citation type="submission" date="2020-08" db="EMBL/GenBank/DDBJ databases">
        <title>Sequencing the genomes of 1000 actinobacteria strains.</title>
        <authorList>
            <person name="Klenk H.-P."/>
        </authorList>
    </citation>
    <scope>NUCLEOTIDE SEQUENCE [LARGE SCALE GENOMIC DNA]</scope>
    <source>
        <strain evidence="2 3">DSM 105369</strain>
    </source>
</reference>
<evidence type="ECO:0000313" key="3">
    <source>
        <dbReference type="Proteomes" id="UP000559182"/>
    </source>
</evidence>
<keyword evidence="3" id="KW-1185">Reference proteome</keyword>
<keyword evidence="2" id="KW-0378">Hydrolase</keyword>
<dbReference type="PANTHER" id="PTHR46623">
    <property type="entry name" value="CARBOXYMETHYLENEBUTENOLIDASE-RELATED"/>
    <property type="match status" value="1"/>
</dbReference>
<dbReference type="InterPro" id="IPR029058">
    <property type="entry name" value="AB_hydrolase_fold"/>
</dbReference>
<organism evidence="2 3">
    <name type="scientific">Flexivirga oryzae</name>
    <dbReference type="NCBI Taxonomy" id="1794944"/>
    <lineage>
        <taxon>Bacteria</taxon>
        <taxon>Bacillati</taxon>
        <taxon>Actinomycetota</taxon>
        <taxon>Actinomycetes</taxon>
        <taxon>Micrococcales</taxon>
        <taxon>Dermacoccaceae</taxon>
        <taxon>Flexivirga</taxon>
    </lineage>
</organism>
<gene>
    <name evidence="2" type="ORF">FHU39_002466</name>
</gene>
<accession>A0A839ND64</accession>
<dbReference type="Pfam" id="PF01738">
    <property type="entry name" value="DLH"/>
    <property type="match status" value="1"/>
</dbReference>
<dbReference type="AlphaFoldDB" id="A0A839ND64"/>
<dbReference type="SUPFAM" id="SSF53474">
    <property type="entry name" value="alpha/beta-Hydrolases"/>
    <property type="match status" value="1"/>
</dbReference>
<feature type="domain" description="Dienelactone hydrolase" evidence="1">
    <location>
        <begin position="14"/>
        <end position="226"/>
    </location>
</feature>
<sequence length="232" mass="24757">MADRIDIPTADGPMPAYRFLPEAGTGPGIVLFQEIFGVSDYIKIRAADLAALGYVVIVPEIYWRLDDSEIDESSDGMLQQAMGLMSQLDWPTTVGDGVASVAAARTDEHVDGGVGVFGFCFGGGLAFNVAASTDVDVLVSYYGSALPNLLDLAGDVTAPSLHHFGTADDYLPMDVVERIRAAVSRDGVRFETYDGAGHAFDNPLPMFHHAAASTAAWRHTLDFLATNFPAKP</sequence>
<protein>
    <submittedName>
        <fullName evidence="2">Carboxymethylenebutenolidase</fullName>
        <ecNumber evidence="2">3.1.1.45</ecNumber>
    </submittedName>
</protein>
<dbReference type="InterPro" id="IPR051049">
    <property type="entry name" value="Dienelactone_hydrolase-like"/>
</dbReference>
<dbReference type="RefSeq" id="WP_343065846.1">
    <property type="nucleotide sequence ID" value="NZ_JACHVQ010000001.1"/>
</dbReference>
<evidence type="ECO:0000259" key="1">
    <source>
        <dbReference type="Pfam" id="PF01738"/>
    </source>
</evidence>
<dbReference type="EC" id="3.1.1.45" evidence="2"/>
<dbReference type="Gene3D" id="3.40.50.1820">
    <property type="entry name" value="alpha/beta hydrolase"/>
    <property type="match status" value="1"/>
</dbReference>
<dbReference type="PANTHER" id="PTHR46623:SF6">
    <property type="entry name" value="ALPHA_BETA-HYDROLASES SUPERFAMILY PROTEIN"/>
    <property type="match status" value="1"/>
</dbReference>